<reference evidence="10" key="1">
    <citation type="submission" date="2013-12" db="EMBL/GenBank/DDBJ databases">
        <title>The Genome Sequence of Aphanomyces astaci APO3.</title>
        <authorList>
            <consortium name="The Broad Institute Genomics Platform"/>
            <person name="Russ C."/>
            <person name="Tyler B."/>
            <person name="van West P."/>
            <person name="Dieguez-Uribeondo J."/>
            <person name="Young S.K."/>
            <person name="Zeng Q."/>
            <person name="Gargeya S."/>
            <person name="Fitzgerald M."/>
            <person name="Abouelleil A."/>
            <person name="Alvarado L."/>
            <person name="Chapman S.B."/>
            <person name="Gainer-Dewar J."/>
            <person name="Goldberg J."/>
            <person name="Griggs A."/>
            <person name="Gujja S."/>
            <person name="Hansen M."/>
            <person name="Howarth C."/>
            <person name="Imamovic A."/>
            <person name="Ireland A."/>
            <person name="Larimer J."/>
            <person name="McCowan C."/>
            <person name="Murphy C."/>
            <person name="Pearson M."/>
            <person name="Poon T.W."/>
            <person name="Priest M."/>
            <person name="Roberts A."/>
            <person name="Saif S."/>
            <person name="Shea T."/>
            <person name="Sykes S."/>
            <person name="Wortman J."/>
            <person name="Nusbaum C."/>
            <person name="Birren B."/>
        </authorList>
    </citation>
    <scope>NUCLEOTIDE SEQUENCE [LARGE SCALE GENOMIC DNA]</scope>
    <source>
        <strain evidence="10">APO3</strain>
    </source>
</reference>
<dbReference type="VEuPathDB" id="FungiDB:H257_05061"/>
<name>W4GRQ9_APHAT</name>
<keyword evidence="4 8" id="KW-1133">Transmembrane helix</keyword>
<dbReference type="AlphaFoldDB" id="W4GRQ9"/>
<keyword evidence="5 7" id="KW-0040">ANK repeat</keyword>
<evidence type="ECO:0000256" key="6">
    <source>
        <dbReference type="ARBA" id="ARBA00023136"/>
    </source>
</evidence>
<feature type="transmembrane region" description="Helical" evidence="8">
    <location>
        <begin position="412"/>
        <end position="432"/>
    </location>
</feature>
<dbReference type="OrthoDB" id="6781668at2759"/>
<dbReference type="SUPFAM" id="SSF48403">
    <property type="entry name" value="Ankyrin repeat"/>
    <property type="match status" value="1"/>
</dbReference>
<dbReference type="EC" id="2.3.1.225" evidence="8"/>
<dbReference type="STRING" id="112090.W4GRQ9"/>
<keyword evidence="8" id="KW-0012">Acyltransferase</keyword>
<evidence type="ECO:0000256" key="4">
    <source>
        <dbReference type="ARBA" id="ARBA00022989"/>
    </source>
</evidence>
<dbReference type="GO" id="GO:0016020">
    <property type="term" value="C:membrane"/>
    <property type="evidence" value="ECO:0007669"/>
    <property type="project" value="UniProtKB-SubCell"/>
</dbReference>
<evidence type="ECO:0000259" key="9">
    <source>
        <dbReference type="Pfam" id="PF01529"/>
    </source>
</evidence>
<protein>
    <recommendedName>
        <fullName evidence="8">Palmitoyltransferase</fullName>
        <ecNumber evidence="8">2.3.1.225</ecNumber>
    </recommendedName>
</protein>
<dbReference type="PROSITE" id="PS50297">
    <property type="entry name" value="ANK_REP_REGION"/>
    <property type="match status" value="2"/>
</dbReference>
<evidence type="ECO:0000256" key="2">
    <source>
        <dbReference type="ARBA" id="ARBA00022692"/>
    </source>
</evidence>
<dbReference type="SMART" id="SM00248">
    <property type="entry name" value="ANK"/>
    <property type="match status" value="6"/>
</dbReference>
<evidence type="ECO:0000256" key="8">
    <source>
        <dbReference type="RuleBase" id="RU079119"/>
    </source>
</evidence>
<dbReference type="RefSeq" id="XP_009828089.1">
    <property type="nucleotide sequence ID" value="XM_009829787.1"/>
</dbReference>
<keyword evidence="8" id="KW-0808">Transferase</keyword>
<accession>W4GRQ9</accession>
<dbReference type="PANTHER" id="PTHR24161:SF85">
    <property type="entry name" value="PALMITOYLTRANSFERASE HIP14"/>
    <property type="match status" value="1"/>
</dbReference>
<feature type="transmembrane region" description="Helical" evidence="8">
    <location>
        <begin position="551"/>
        <end position="567"/>
    </location>
</feature>
<sequence length="635" mass="70919">MDHIAYQGSTIYDAALKGNFPLVVLLWGMVAAQQSSPFTPDEHNNSIVHFAAAGGNVEILHFFAQQAMLVSPNVTTIMDALNNNGETPLIRAAHVGNSLAVKVLVDMGCNMMHQDANGNTAAHHAAHEGHLWTLHYLLEAQVVTDTESVRGGQCCMKRDVLQWACEGGKEQTINYILNRGHNPNIPDIEGRTALHHATLDADKDLIKKLVSYGAETNASDDRGLTALSTANNLGRHTIVNMLLHTSRLSNDLNPVPKSFGHRRRTRLHVMALYAVLWVACLSLSYVAPWYLFLPGLLVAMVLSMRSMAKRNHKHSKDLKTNIPFPPHVALTLVRHTRGSVFEIQETQVELHRLLQEERPLHPLGKAWRWLKGQPEVAIGLWLGWFIGFSASLGHRVYVDIAADTLGFWNDHVVVLGVLVSLESICMVMWMVLITGDPGQVATADKDFPVLLQKAANGFDPLEHLHCITCLVAKPIRSKHCASCGMCVARMDHHCIWINTCVGLHNHRLFVLFLIGHWAVLALYFTLVVLYLQSKHLYVEQLLHTALPEVTVVGWALVSGLFLAKLLWDQLKGVMRNVTVNEAINWKRYSYLNRDGTLVNPFNLGWRANAAEFWTRSVDYLTLMTAPVKTTTQQDQ</sequence>
<evidence type="ECO:0000256" key="7">
    <source>
        <dbReference type="PROSITE-ProRule" id="PRU00023"/>
    </source>
</evidence>
<dbReference type="Pfam" id="PF01529">
    <property type="entry name" value="DHHC"/>
    <property type="match status" value="1"/>
</dbReference>
<keyword evidence="6 8" id="KW-0472">Membrane</keyword>
<feature type="repeat" description="ANK" evidence="7">
    <location>
        <begin position="189"/>
        <end position="221"/>
    </location>
</feature>
<proteinExistence type="inferred from homology"/>
<dbReference type="EMBL" id="KI913122">
    <property type="protein sequence ID" value="ETV82420.1"/>
    <property type="molecule type" value="Genomic_DNA"/>
</dbReference>
<evidence type="ECO:0000256" key="3">
    <source>
        <dbReference type="ARBA" id="ARBA00022737"/>
    </source>
</evidence>
<organism evidence="10">
    <name type="scientific">Aphanomyces astaci</name>
    <name type="common">Crayfish plague agent</name>
    <dbReference type="NCBI Taxonomy" id="112090"/>
    <lineage>
        <taxon>Eukaryota</taxon>
        <taxon>Sar</taxon>
        <taxon>Stramenopiles</taxon>
        <taxon>Oomycota</taxon>
        <taxon>Saprolegniomycetes</taxon>
        <taxon>Saprolegniales</taxon>
        <taxon>Verrucalvaceae</taxon>
        <taxon>Aphanomyces</taxon>
    </lineage>
</organism>
<feature type="repeat" description="ANK" evidence="7">
    <location>
        <begin position="84"/>
        <end position="116"/>
    </location>
</feature>
<evidence type="ECO:0000256" key="5">
    <source>
        <dbReference type="ARBA" id="ARBA00023043"/>
    </source>
</evidence>
<comment type="similarity">
    <text evidence="8">Belongs to the DHHC palmitoyltransferase family.</text>
</comment>
<comment type="subcellular location">
    <subcellularLocation>
        <location evidence="1">Membrane</location>
        <topology evidence="1">Multi-pass membrane protein</topology>
    </subcellularLocation>
</comment>
<evidence type="ECO:0000313" key="10">
    <source>
        <dbReference type="EMBL" id="ETV82420.1"/>
    </source>
</evidence>
<feature type="domain" description="Palmitoyltransferase DHHC" evidence="9">
    <location>
        <begin position="463"/>
        <end position="586"/>
    </location>
</feature>
<keyword evidence="3" id="KW-0677">Repeat</keyword>
<dbReference type="GeneID" id="20807057"/>
<dbReference type="InterPro" id="IPR001594">
    <property type="entry name" value="Palmitoyltrfase_DHHC"/>
</dbReference>
<comment type="domain">
    <text evidence="8">The DHHC domain is required for palmitoyltransferase activity.</text>
</comment>
<keyword evidence="2 8" id="KW-0812">Transmembrane</keyword>
<dbReference type="Pfam" id="PF12796">
    <property type="entry name" value="Ank_2"/>
    <property type="match status" value="2"/>
</dbReference>
<dbReference type="InterPro" id="IPR036770">
    <property type="entry name" value="Ankyrin_rpt-contain_sf"/>
</dbReference>
<evidence type="ECO:0000256" key="1">
    <source>
        <dbReference type="ARBA" id="ARBA00004141"/>
    </source>
</evidence>
<feature type="transmembrane region" description="Helical" evidence="8">
    <location>
        <begin position="508"/>
        <end position="531"/>
    </location>
</feature>
<dbReference type="PROSITE" id="PS50216">
    <property type="entry name" value="DHHC"/>
    <property type="match status" value="1"/>
</dbReference>
<dbReference type="PROSITE" id="PS50088">
    <property type="entry name" value="ANK_REPEAT"/>
    <property type="match status" value="2"/>
</dbReference>
<dbReference type="PANTHER" id="PTHR24161">
    <property type="entry name" value="ANK_REP_REGION DOMAIN-CONTAINING PROTEIN-RELATED"/>
    <property type="match status" value="1"/>
</dbReference>
<feature type="transmembrane region" description="Helical" evidence="8">
    <location>
        <begin position="267"/>
        <end position="285"/>
    </location>
</feature>
<gene>
    <name evidence="10" type="ORF">H257_05061</name>
</gene>
<comment type="catalytic activity">
    <reaction evidence="8">
        <text>L-cysteinyl-[protein] + hexadecanoyl-CoA = S-hexadecanoyl-L-cysteinyl-[protein] + CoA</text>
        <dbReference type="Rhea" id="RHEA:36683"/>
        <dbReference type="Rhea" id="RHEA-COMP:10131"/>
        <dbReference type="Rhea" id="RHEA-COMP:11032"/>
        <dbReference type="ChEBI" id="CHEBI:29950"/>
        <dbReference type="ChEBI" id="CHEBI:57287"/>
        <dbReference type="ChEBI" id="CHEBI:57379"/>
        <dbReference type="ChEBI" id="CHEBI:74151"/>
        <dbReference type="EC" id="2.3.1.225"/>
    </reaction>
</comment>
<dbReference type="Gene3D" id="1.25.40.20">
    <property type="entry name" value="Ankyrin repeat-containing domain"/>
    <property type="match status" value="2"/>
</dbReference>
<dbReference type="GO" id="GO:0019706">
    <property type="term" value="F:protein-cysteine S-palmitoyltransferase activity"/>
    <property type="evidence" value="ECO:0007669"/>
    <property type="project" value="UniProtKB-EC"/>
</dbReference>
<dbReference type="InterPro" id="IPR002110">
    <property type="entry name" value="Ankyrin_rpt"/>
</dbReference>
<feature type="transmembrane region" description="Helical" evidence="8">
    <location>
        <begin position="375"/>
        <end position="392"/>
    </location>
</feature>